<proteinExistence type="predicted"/>
<dbReference type="Gene3D" id="2.60.120.620">
    <property type="entry name" value="q2cbj1_9rhob like domain"/>
    <property type="match status" value="1"/>
</dbReference>
<keyword evidence="2" id="KW-0479">Metal-binding</keyword>
<dbReference type="PANTHER" id="PTHR10869:SF241">
    <property type="entry name" value="FE2OG DIOXYGENASE DOMAIN-CONTAINING PROTEIN"/>
    <property type="match status" value="1"/>
</dbReference>
<dbReference type="GO" id="GO:0005783">
    <property type="term" value="C:endoplasmic reticulum"/>
    <property type="evidence" value="ECO:0007669"/>
    <property type="project" value="TreeGrafter"/>
</dbReference>
<accession>A0AAD5WYK0</accession>
<keyword evidence="5" id="KW-0408">Iron</keyword>
<name>A0AAD5WYK0_9FUNG</name>
<gene>
    <name evidence="7" type="ORF">HK097_000955</name>
</gene>
<dbReference type="Proteomes" id="UP001212841">
    <property type="component" value="Unassembled WGS sequence"/>
</dbReference>
<dbReference type="GO" id="GO:0031418">
    <property type="term" value="F:L-ascorbic acid binding"/>
    <property type="evidence" value="ECO:0007669"/>
    <property type="project" value="InterPro"/>
</dbReference>
<keyword evidence="3" id="KW-0223">Dioxygenase</keyword>
<reference evidence="7" key="1">
    <citation type="submission" date="2020-05" db="EMBL/GenBank/DDBJ databases">
        <title>Phylogenomic resolution of chytrid fungi.</title>
        <authorList>
            <person name="Stajich J.E."/>
            <person name="Amses K."/>
            <person name="Simmons R."/>
            <person name="Seto K."/>
            <person name="Myers J."/>
            <person name="Bonds A."/>
            <person name="Quandt C.A."/>
            <person name="Barry K."/>
            <person name="Liu P."/>
            <person name="Grigoriev I."/>
            <person name="Longcore J.E."/>
            <person name="James T.Y."/>
        </authorList>
    </citation>
    <scope>NUCLEOTIDE SEQUENCE</scope>
    <source>
        <strain evidence="7">JEL0318</strain>
    </source>
</reference>
<evidence type="ECO:0000256" key="3">
    <source>
        <dbReference type="ARBA" id="ARBA00022964"/>
    </source>
</evidence>
<dbReference type="InterPro" id="IPR006620">
    <property type="entry name" value="Pro_4_hyd_alph"/>
</dbReference>
<evidence type="ECO:0000256" key="1">
    <source>
        <dbReference type="ARBA" id="ARBA00001961"/>
    </source>
</evidence>
<sequence>MTNCQPTPTKINFANSVLPEYRNSYAIVIDNAFTPEECQRLLSKADGKFETAQINMGGGKSITDTSYRNSGRVIVDDQQCSDWIFERVRPFLGDIETWVNREGPLSRMVRLNNQLKFLRYEPGQFFKPHCDGYYADPQTHQISFFTLHLYLSGPPAESPPTFPCHKAPPTSQQSFFITSLTSIQSTLTSLFTSPPAPPSSSDEIIGGATRFWGKGLNMESWMDIEPRVGRVLVFQQLGMMHEGREVTGGLKYTMRADLMYETIRDEDLFGDVEVVESDGEGEDVEVVDVAEEVEEQ</sequence>
<dbReference type="SMART" id="SM00702">
    <property type="entry name" value="P4Hc"/>
    <property type="match status" value="1"/>
</dbReference>
<evidence type="ECO:0000256" key="5">
    <source>
        <dbReference type="ARBA" id="ARBA00023004"/>
    </source>
</evidence>
<comment type="caution">
    <text evidence="7">The sequence shown here is derived from an EMBL/GenBank/DDBJ whole genome shotgun (WGS) entry which is preliminary data.</text>
</comment>
<keyword evidence="8" id="KW-1185">Reference proteome</keyword>
<dbReference type="GO" id="GO:0005506">
    <property type="term" value="F:iron ion binding"/>
    <property type="evidence" value="ECO:0007669"/>
    <property type="project" value="InterPro"/>
</dbReference>
<keyword evidence="4" id="KW-0560">Oxidoreductase</keyword>
<dbReference type="AlphaFoldDB" id="A0AAD5WYK0"/>
<dbReference type="InterPro" id="IPR045054">
    <property type="entry name" value="P4HA-like"/>
</dbReference>
<evidence type="ECO:0000256" key="2">
    <source>
        <dbReference type="ARBA" id="ARBA00022723"/>
    </source>
</evidence>
<comment type="cofactor">
    <cofactor evidence="1">
        <name>L-ascorbate</name>
        <dbReference type="ChEBI" id="CHEBI:38290"/>
    </cofactor>
</comment>
<evidence type="ECO:0000259" key="6">
    <source>
        <dbReference type="SMART" id="SM00702"/>
    </source>
</evidence>
<evidence type="ECO:0000313" key="7">
    <source>
        <dbReference type="EMBL" id="KAJ3046340.1"/>
    </source>
</evidence>
<organism evidence="7 8">
    <name type="scientific">Rhizophlyctis rosea</name>
    <dbReference type="NCBI Taxonomy" id="64517"/>
    <lineage>
        <taxon>Eukaryota</taxon>
        <taxon>Fungi</taxon>
        <taxon>Fungi incertae sedis</taxon>
        <taxon>Chytridiomycota</taxon>
        <taxon>Chytridiomycota incertae sedis</taxon>
        <taxon>Chytridiomycetes</taxon>
        <taxon>Rhizophlyctidales</taxon>
        <taxon>Rhizophlyctidaceae</taxon>
        <taxon>Rhizophlyctis</taxon>
    </lineage>
</organism>
<dbReference type="EMBL" id="JADGJD010001186">
    <property type="protein sequence ID" value="KAJ3046340.1"/>
    <property type="molecule type" value="Genomic_DNA"/>
</dbReference>
<evidence type="ECO:0000313" key="8">
    <source>
        <dbReference type="Proteomes" id="UP001212841"/>
    </source>
</evidence>
<feature type="domain" description="Prolyl 4-hydroxylase alpha subunit" evidence="6">
    <location>
        <begin position="24"/>
        <end position="259"/>
    </location>
</feature>
<dbReference type="PANTHER" id="PTHR10869">
    <property type="entry name" value="PROLYL 4-HYDROXYLASE ALPHA SUBUNIT"/>
    <property type="match status" value="1"/>
</dbReference>
<dbReference type="GO" id="GO:0004656">
    <property type="term" value="F:procollagen-proline 4-dioxygenase activity"/>
    <property type="evidence" value="ECO:0007669"/>
    <property type="project" value="TreeGrafter"/>
</dbReference>
<protein>
    <recommendedName>
        <fullName evidence="6">Prolyl 4-hydroxylase alpha subunit domain-containing protein</fullName>
    </recommendedName>
</protein>
<evidence type="ECO:0000256" key="4">
    <source>
        <dbReference type="ARBA" id="ARBA00023002"/>
    </source>
</evidence>